<evidence type="ECO:0000313" key="3">
    <source>
        <dbReference type="Proteomes" id="UP001144612"/>
    </source>
</evidence>
<dbReference type="Pfam" id="PF26363">
    <property type="entry name" value="Phospholipase-like"/>
    <property type="match status" value="1"/>
</dbReference>
<evidence type="ECO:0000313" key="2">
    <source>
        <dbReference type="EMBL" id="MCY6958028.1"/>
    </source>
</evidence>
<reference evidence="2" key="1">
    <citation type="submission" date="2022-12" db="EMBL/GenBank/DDBJ databases">
        <title>Clostridium sp. nov., isolated from industrial wastewater.</title>
        <authorList>
            <person name="Jiayan W."/>
        </authorList>
    </citation>
    <scope>NUCLEOTIDE SEQUENCE</scope>
    <source>
        <strain evidence="2">ZC22-4</strain>
    </source>
</reference>
<dbReference type="InterPro" id="IPR029058">
    <property type="entry name" value="AB_hydrolase_fold"/>
</dbReference>
<dbReference type="SUPFAM" id="SSF53474">
    <property type="entry name" value="alpha/beta-Hydrolases"/>
    <property type="match status" value="1"/>
</dbReference>
<evidence type="ECO:0008006" key="4">
    <source>
        <dbReference type="Google" id="ProtNLM"/>
    </source>
</evidence>
<keyword evidence="1" id="KW-0175">Coiled coil</keyword>
<sequence length="556" mass="62359">MGFQLDIGELTNTINEYENFIKILSEQKENINKAVKELTDLGWSGEAKDQFEQNHIKKQEFYTKLEEDIKYMKSALENDEKPKAVQLKKRSEDFENCIKRSEGGAAFTSDDTGVISLQYGGQFLINNNVNECTNDYYRKMNGRFEEILRLVNSLTFTSFPIKGDVMNAENSLRNQTTSLTEFDNSFDAYCSGVRAIEDNICSVFGKISGVTEGISKFRGVSVISEDGQVDKNKVKQLMLKNPGELTAEEKEMLEYAKIVLGEDEYKKVKEIVATYSGPTVREAAYMATDVYKNIKDGPVPKDKQDKLINGWTRIYMKASQESLVIGVYQRKKGNGMIEYAVVNKGTSSWSLFPDGDGDDNLLQLFGESHDMKNSINFAINFINNHPDESITFIGHSKGGAESAANAVVTNRNCILFNPATVNLDAYRLGEKRKKYSAKMHAYIVDGEILHGIEKGFSKPIGKVTYLPCQTKEAVQDKCSIKDSPGISNVRHSIGNKIKNIVGEDTYSELKSARNKIKNILDDDIYTDVKNGINNHLMDQVKTAIEEKEIGDNNGVE</sequence>
<gene>
    <name evidence="2" type="ORF">OW729_05335</name>
</gene>
<protein>
    <recommendedName>
        <fullName evidence="4">DUF2974 domain-containing protein</fullName>
    </recommendedName>
</protein>
<dbReference type="EMBL" id="JAPQFJ010000004">
    <property type="protein sequence ID" value="MCY6958028.1"/>
    <property type="molecule type" value="Genomic_DNA"/>
</dbReference>
<accession>A0ABT4D766</accession>
<comment type="caution">
    <text evidence="2">The sequence shown here is derived from an EMBL/GenBank/DDBJ whole genome shotgun (WGS) entry which is preliminary data.</text>
</comment>
<evidence type="ECO:0000256" key="1">
    <source>
        <dbReference type="SAM" id="Coils"/>
    </source>
</evidence>
<dbReference type="Gene3D" id="1.10.287.1060">
    <property type="entry name" value="ESAT-6-like"/>
    <property type="match status" value="1"/>
</dbReference>
<keyword evidence="3" id="KW-1185">Reference proteome</keyword>
<proteinExistence type="predicted"/>
<dbReference type="SUPFAM" id="SSF140453">
    <property type="entry name" value="EsxAB dimer-like"/>
    <property type="match status" value="1"/>
</dbReference>
<dbReference type="InterPro" id="IPR036689">
    <property type="entry name" value="ESAT-6-like_sf"/>
</dbReference>
<feature type="coiled-coil region" evidence="1">
    <location>
        <begin position="7"/>
        <end position="41"/>
    </location>
</feature>
<dbReference type="RefSeq" id="WP_268060441.1">
    <property type="nucleotide sequence ID" value="NZ_JAPQFJ010000004.1"/>
</dbReference>
<name>A0ABT4D766_9CLOT</name>
<organism evidence="2 3">
    <name type="scientific">Clostridium brassicae</name>
    <dbReference type="NCBI Taxonomy" id="2999072"/>
    <lineage>
        <taxon>Bacteria</taxon>
        <taxon>Bacillati</taxon>
        <taxon>Bacillota</taxon>
        <taxon>Clostridia</taxon>
        <taxon>Eubacteriales</taxon>
        <taxon>Clostridiaceae</taxon>
        <taxon>Clostridium</taxon>
    </lineage>
</organism>
<dbReference type="Proteomes" id="UP001144612">
    <property type="component" value="Unassembled WGS sequence"/>
</dbReference>